<comment type="caution">
    <text evidence="7">The sequence shown here is derived from an EMBL/GenBank/DDBJ whole genome shotgun (WGS) entry which is preliminary data.</text>
</comment>
<evidence type="ECO:0000256" key="1">
    <source>
        <dbReference type="ARBA" id="ARBA00004141"/>
    </source>
</evidence>
<feature type="transmembrane region" description="Helical" evidence="5">
    <location>
        <begin position="125"/>
        <end position="146"/>
    </location>
</feature>
<keyword evidence="4 5" id="KW-0472">Membrane</keyword>
<keyword evidence="8" id="KW-1185">Reference proteome</keyword>
<feature type="domain" description="Ion transport" evidence="6">
    <location>
        <begin position="1"/>
        <end position="219"/>
    </location>
</feature>
<evidence type="ECO:0000313" key="7">
    <source>
        <dbReference type="EMBL" id="OHX64780.1"/>
    </source>
</evidence>
<name>A0A1S1YUT8_FLAPC</name>
<feature type="transmembrane region" description="Helical" evidence="5">
    <location>
        <begin position="193"/>
        <end position="220"/>
    </location>
</feature>
<dbReference type="GO" id="GO:0005248">
    <property type="term" value="F:voltage-gated sodium channel activity"/>
    <property type="evidence" value="ECO:0007669"/>
    <property type="project" value="TreeGrafter"/>
</dbReference>
<dbReference type="Pfam" id="PF00520">
    <property type="entry name" value="Ion_trans"/>
    <property type="match status" value="1"/>
</dbReference>
<dbReference type="InterPro" id="IPR027359">
    <property type="entry name" value="Volt_channel_dom_sf"/>
</dbReference>
<organism evidence="7 8">
    <name type="scientific">Flammeovirga pacifica</name>
    <dbReference type="NCBI Taxonomy" id="915059"/>
    <lineage>
        <taxon>Bacteria</taxon>
        <taxon>Pseudomonadati</taxon>
        <taxon>Bacteroidota</taxon>
        <taxon>Cytophagia</taxon>
        <taxon>Cytophagales</taxon>
        <taxon>Flammeovirgaceae</taxon>
        <taxon>Flammeovirga</taxon>
    </lineage>
</organism>
<dbReference type="Gene3D" id="1.10.287.70">
    <property type="match status" value="1"/>
</dbReference>
<dbReference type="SUPFAM" id="SSF81324">
    <property type="entry name" value="Voltage-gated potassium channels"/>
    <property type="match status" value="1"/>
</dbReference>
<dbReference type="PANTHER" id="PTHR10037">
    <property type="entry name" value="VOLTAGE-GATED CATION CHANNEL CALCIUM AND SODIUM"/>
    <property type="match status" value="1"/>
</dbReference>
<dbReference type="InterPro" id="IPR005821">
    <property type="entry name" value="Ion_trans_dom"/>
</dbReference>
<keyword evidence="3 5" id="KW-1133">Transmembrane helix</keyword>
<dbReference type="EMBL" id="JRYR02000002">
    <property type="protein sequence ID" value="OHX64780.1"/>
    <property type="molecule type" value="Genomic_DNA"/>
</dbReference>
<dbReference type="GO" id="GO:0001518">
    <property type="term" value="C:voltage-gated sodium channel complex"/>
    <property type="evidence" value="ECO:0007669"/>
    <property type="project" value="TreeGrafter"/>
</dbReference>
<gene>
    <name evidence="7" type="ORF">NH26_21760</name>
</gene>
<protein>
    <recommendedName>
        <fullName evidence="6">Ion transport domain-containing protein</fullName>
    </recommendedName>
</protein>
<evidence type="ECO:0000256" key="4">
    <source>
        <dbReference type="ARBA" id="ARBA00023136"/>
    </source>
</evidence>
<dbReference type="AlphaFoldDB" id="A0A1S1YUT8"/>
<evidence type="ECO:0000256" key="5">
    <source>
        <dbReference type="SAM" id="Phobius"/>
    </source>
</evidence>
<accession>A0A1S1YUT8</accession>
<dbReference type="PANTHER" id="PTHR10037:SF62">
    <property type="entry name" value="SODIUM CHANNEL PROTEIN 60E"/>
    <property type="match status" value="1"/>
</dbReference>
<keyword evidence="2 5" id="KW-0812">Transmembrane</keyword>
<dbReference type="Gene3D" id="1.20.120.350">
    <property type="entry name" value="Voltage-gated potassium channels. Chain C"/>
    <property type="match status" value="1"/>
</dbReference>
<evidence type="ECO:0000313" key="8">
    <source>
        <dbReference type="Proteomes" id="UP000179797"/>
    </source>
</evidence>
<sequence length="248" mass="28355">MLALIIINAIVIFLTGFNFENQTLKILNWIDVIITGVFVAEITTKISVNGTKKYFSSRWNIFDFTLVILSLPTLAEFIFDADLHDISFLLVFRVARIFKSFRFLKFIPGIEQLLKGIERALRSSIIVLMGFVIYVFIVGVLSFQFFGNASPEHFGNPLISLYSIFKIFTVEGWYEIPESVVENYTPFQIYLTYSYFIFVVLSGGILGMSLVNSIFVDAMVADNNDDLEKKVEDLTCEIKDLKKILLNK</sequence>
<dbReference type="InterPro" id="IPR043203">
    <property type="entry name" value="VGCC_Ca_Na"/>
</dbReference>
<comment type="subcellular location">
    <subcellularLocation>
        <location evidence="1">Membrane</location>
        <topology evidence="1">Multi-pass membrane protein</topology>
    </subcellularLocation>
</comment>
<feature type="transmembrane region" description="Helical" evidence="5">
    <location>
        <begin position="29"/>
        <end position="48"/>
    </location>
</feature>
<evidence type="ECO:0000256" key="2">
    <source>
        <dbReference type="ARBA" id="ARBA00022692"/>
    </source>
</evidence>
<reference evidence="7 8" key="1">
    <citation type="journal article" date="2012" name="Int. J. Syst. Evol. Microbiol.">
        <title>Flammeovirga pacifica sp. nov., isolated from deep-sea sediment.</title>
        <authorList>
            <person name="Xu H."/>
            <person name="Fu Y."/>
            <person name="Yang N."/>
            <person name="Ding Z."/>
            <person name="Lai Q."/>
            <person name="Zeng R."/>
        </authorList>
    </citation>
    <scope>NUCLEOTIDE SEQUENCE [LARGE SCALE GENOMIC DNA]</scope>
    <source>
        <strain evidence="8">DSM 24597 / LMG 26175 / WPAGA1</strain>
    </source>
</reference>
<dbReference type="STRING" id="915059.NH26_21760"/>
<evidence type="ECO:0000259" key="6">
    <source>
        <dbReference type="Pfam" id="PF00520"/>
    </source>
</evidence>
<dbReference type="Proteomes" id="UP000179797">
    <property type="component" value="Unassembled WGS sequence"/>
</dbReference>
<evidence type="ECO:0000256" key="3">
    <source>
        <dbReference type="ARBA" id="ARBA00022989"/>
    </source>
</evidence>
<proteinExistence type="predicted"/>